<name>A0A0R3KI12_9BRAD</name>
<evidence type="ECO:0000259" key="5">
    <source>
        <dbReference type="PROSITE" id="PS51898"/>
    </source>
</evidence>
<feature type="domain" description="Tyr recombinase" evidence="5">
    <location>
        <begin position="110"/>
        <end position="315"/>
    </location>
</feature>
<evidence type="ECO:0000256" key="2">
    <source>
        <dbReference type="ARBA" id="ARBA00023125"/>
    </source>
</evidence>
<dbReference type="Pfam" id="PF00589">
    <property type="entry name" value="Phage_integrase"/>
    <property type="match status" value="1"/>
</dbReference>
<keyword evidence="8" id="KW-1185">Reference proteome</keyword>
<sequence>MSSDARFQSFLGREIEQFLAHKRSLRRRYLVEEKTLALFDAYLSKNKIGSLSEVTPELVDEFLLSRPRSRPRSYNHLRSTVGRLLSYLVDHGKLAQTPLRSPPRRGRYQRTPFIFDTDTATRLLALAKALPNHGGTIERGNTYFALFAVLYGLGLRVGEACRLRLKDVDLERRLLIIRETKFYKSRLVPFGPKLGTLLAQHLRQRQTAARAATAADDAPLFCLRGGRPINPGTISQTFHAMVLSLNLQIPPGISPPRLHDLRHSFAVGTLTRWYRLGLDPQTKLLALSTFMGHGDINSTAVYLTPTPELLEHANRRFRAFAATTLGEDQS</sequence>
<organism evidence="7 8">
    <name type="scientific">Bradyrhizobium valentinum</name>
    <dbReference type="NCBI Taxonomy" id="1518501"/>
    <lineage>
        <taxon>Bacteria</taxon>
        <taxon>Pseudomonadati</taxon>
        <taxon>Pseudomonadota</taxon>
        <taxon>Alphaproteobacteria</taxon>
        <taxon>Hyphomicrobiales</taxon>
        <taxon>Nitrobacteraceae</taxon>
        <taxon>Bradyrhizobium</taxon>
    </lineage>
</organism>
<dbReference type="RefSeq" id="WP_057850183.1">
    <property type="nucleotide sequence ID" value="NZ_LLXX01000063.1"/>
</dbReference>
<feature type="domain" description="Core-binding (CB)" evidence="6">
    <location>
        <begin position="9"/>
        <end position="89"/>
    </location>
</feature>
<keyword evidence="1" id="KW-0229">DNA integration</keyword>
<comment type="caution">
    <text evidence="7">The sequence shown here is derived from an EMBL/GenBank/DDBJ whole genome shotgun (WGS) entry which is preliminary data.</text>
</comment>
<proteinExistence type="predicted"/>
<evidence type="ECO:0000313" key="7">
    <source>
        <dbReference type="EMBL" id="KRR09700.1"/>
    </source>
</evidence>
<dbReference type="Gene3D" id="1.10.443.10">
    <property type="entry name" value="Intergrase catalytic core"/>
    <property type="match status" value="1"/>
</dbReference>
<dbReference type="InterPro" id="IPR013762">
    <property type="entry name" value="Integrase-like_cat_sf"/>
</dbReference>
<dbReference type="AlphaFoldDB" id="A0A0R3KI12"/>
<dbReference type="OrthoDB" id="5464621at2"/>
<reference evidence="7 8" key="1">
    <citation type="submission" date="2014-03" db="EMBL/GenBank/DDBJ databases">
        <title>Bradyrhizobium valentinum sp. nov., isolated from effective nodules of Lupinus mariae-josephae, a lupine endemic of basic-lime soils in Eastern Spain.</title>
        <authorList>
            <person name="Duran D."/>
            <person name="Rey L."/>
            <person name="Navarro A."/>
            <person name="Busquets A."/>
            <person name="Imperial J."/>
            <person name="Ruiz-Argueso T."/>
        </authorList>
    </citation>
    <scope>NUCLEOTIDE SEQUENCE [LARGE SCALE GENOMIC DNA]</scope>
    <source>
        <strain evidence="7 8">LmjM3</strain>
    </source>
</reference>
<evidence type="ECO:0000259" key="6">
    <source>
        <dbReference type="PROSITE" id="PS51900"/>
    </source>
</evidence>
<dbReference type="Proteomes" id="UP000051913">
    <property type="component" value="Unassembled WGS sequence"/>
</dbReference>
<dbReference type="EMBL" id="LLXX01000063">
    <property type="protein sequence ID" value="KRR09700.1"/>
    <property type="molecule type" value="Genomic_DNA"/>
</dbReference>
<dbReference type="InterPro" id="IPR044068">
    <property type="entry name" value="CB"/>
</dbReference>
<evidence type="ECO:0000256" key="1">
    <source>
        <dbReference type="ARBA" id="ARBA00022908"/>
    </source>
</evidence>
<accession>A0A0R3KI12</accession>
<dbReference type="InterPro" id="IPR002104">
    <property type="entry name" value="Integrase_catalytic"/>
</dbReference>
<dbReference type="InterPro" id="IPR050090">
    <property type="entry name" value="Tyrosine_recombinase_XerCD"/>
</dbReference>
<protein>
    <submittedName>
        <fullName evidence="7">Integrase</fullName>
    </submittedName>
</protein>
<evidence type="ECO:0000313" key="8">
    <source>
        <dbReference type="Proteomes" id="UP000051913"/>
    </source>
</evidence>
<dbReference type="InterPro" id="IPR011010">
    <property type="entry name" value="DNA_brk_join_enz"/>
</dbReference>
<keyword evidence="3" id="KW-0233">DNA recombination</keyword>
<dbReference type="GO" id="GO:0015074">
    <property type="term" value="P:DNA integration"/>
    <property type="evidence" value="ECO:0007669"/>
    <property type="project" value="UniProtKB-KW"/>
</dbReference>
<dbReference type="PANTHER" id="PTHR30349">
    <property type="entry name" value="PHAGE INTEGRASE-RELATED"/>
    <property type="match status" value="1"/>
</dbReference>
<keyword evidence="2 4" id="KW-0238">DNA-binding</keyword>
<dbReference type="SUPFAM" id="SSF56349">
    <property type="entry name" value="DNA breaking-rejoining enzymes"/>
    <property type="match status" value="1"/>
</dbReference>
<dbReference type="PROSITE" id="PS51900">
    <property type="entry name" value="CB"/>
    <property type="match status" value="1"/>
</dbReference>
<dbReference type="GO" id="GO:0006310">
    <property type="term" value="P:DNA recombination"/>
    <property type="evidence" value="ECO:0007669"/>
    <property type="project" value="UniProtKB-KW"/>
</dbReference>
<dbReference type="PANTHER" id="PTHR30349:SF64">
    <property type="entry name" value="PROPHAGE INTEGRASE INTD-RELATED"/>
    <property type="match status" value="1"/>
</dbReference>
<gene>
    <name evidence="7" type="ORF">CP49_41580</name>
</gene>
<dbReference type="STRING" id="1518501.CQ10_32610"/>
<evidence type="ECO:0000256" key="3">
    <source>
        <dbReference type="ARBA" id="ARBA00023172"/>
    </source>
</evidence>
<dbReference type="GO" id="GO:0003677">
    <property type="term" value="F:DNA binding"/>
    <property type="evidence" value="ECO:0007669"/>
    <property type="project" value="UniProtKB-UniRule"/>
</dbReference>
<dbReference type="PROSITE" id="PS51898">
    <property type="entry name" value="TYR_RECOMBINASE"/>
    <property type="match status" value="1"/>
</dbReference>
<evidence type="ECO:0000256" key="4">
    <source>
        <dbReference type="PROSITE-ProRule" id="PRU01248"/>
    </source>
</evidence>